<gene>
    <name evidence="7" type="ORF">Zmor_017014</name>
</gene>
<dbReference type="Proteomes" id="UP001168821">
    <property type="component" value="Unassembled WGS sequence"/>
</dbReference>
<dbReference type="AlphaFoldDB" id="A0AA38IBM3"/>
<dbReference type="InterPro" id="IPR013087">
    <property type="entry name" value="Znf_C2H2_type"/>
</dbReference>
<keyword evidence="1" id="KW-0479">Metal-binding</keyword>
<evidence type="ECO:0000256" key="2">
    <source>
        <dbReference type="ARBA" id="ARBA00022737"/>
    </source>
</evidence>
<feature type="domain" description="C2H2-type" evidence="6">
    <location>
        <begin position="307"/>
        <end position="335"/>
    </location>
</feature>
<dbReference type="FunFam" id="3.30.160.60:FF:002203">
    <property type="entry name" value="Zinc finger protein 142-like Protein"/>
    <property type="match status" value="1"/>
</dbReference>
<dbReference type="GO" id="GO:0045944">
    <property type="term" value="P:positive regulation of transcription by RNA polymerase II"/>
    <property type="evidence" value="ECO:0007669"/>
    <property type="project" value="TreeGrafter"/>
</dbReference>
<evidence type="ECO:0000256" key="4">
    <source>
        <dbReference type="ARBA" id="ARBA00022833"/>
    </source>
</evidence>
<organism evidence="7 8">
    <name type="scientific">Zophobas morio</name>
    <dbReference type="NCBI Taxonomy" id="2755281"/>
    <lineage>
        <taxon>Eukaryota</taxon>
        <taxon>Metazoa</taxon>
        <taxon>Ecdysozoa</taxon>
        <taxon>Arthropoda</taxon>
        <taxon>Hexapoda</taxon>
        <taxon>Insecta</taxon>
        <taxon>Pterygota</taxon>
        <taxon>Neoptera</taxon>
        <taxon>Endopterygota</taxon>
        <taxon>Coleoptera</taxon>
        <taxon>Polyphaga</taxon>
        <taxon>Cucujiformia</taxon>
        <taxon>Tenebrionidae</taxon>
        <taxon>Zophobas</taxon>
    </lineage>
</organism>
<protein>
    <recommendedName>
        <fullName evidence="6">C2H2-type domain-containing protein</fullName>
    </recommendedName>
</protein>
<proteinExistence type="predicted"/>
<dbReference type="PANTHER" id="PTHR24403:SF67">
    <property type="entry name" value="FI01116P-RELATED"/>
    <property type="match status" value="1"/>
</dbReference>
<dbReference type="PROSITE" id="PS50157">
    <property type="entry name" value="ZINC_FINGER_C2H2_2"/>
    <property type="match status" value="5"/>
</dbReference>
<feature type="domain" description="C2H2-type" evidence="6">
    <location>
        <begin position="276"/>
        <end position="304"/>
    </location>
</feature>
<feature type="domain" description="C2H2-type" evidence="6">
    <location>
        <begin position="690"/>
        <end position="713"/>
    </location>
</feature>
<keyword evidence="3 5" id="KW-0863">Zinc-finger</keyword>
<name>A0AA38IBM3_9CUCU</name>
<evidence type="ECO:0000259" key="6">
    <source>
        <dbReference type="PROSITE" id="PS50157"/>
    </source>
</evidence>
<accession>A0AA38IBM3</accession>
<evidence type="ECO:0000256" key="3">
    <source>
        <dbReference type="ARBA" id="ARBA00022771"/>
    </source>
</evidence>
<keyword evidence="8" id="KW-1185">Reference proteome</keyword>
<evidence type="ECO:0000313" key="7">
    <source>
        <dbReference type="EMBL" id="KAJ3650939.1"/>
    </source>
</evidence>
<evidence type="ECO:0000313" key="8">
    <source>
        <dbReference type="Proteomes" id="UP001168821"/>
    </source>
</evidence>
<evidence type="ECO:0000256" key="1">
    <source>
        <dbReference type="ARBA" id="ARBA00022723"/>
    </source>
</evidence>
<evidence type="ECO:0000256" key="5">
    <source>
        <dbReference type="PROSITE-ProRule" id="PRU00042"/>
    </source>
</evidence>
<keyword evidence="4" id="KW-0862">Zinc</keyword>
<dbReference type="InterPro" id="IPR050688">
    <property type="entry name" value="Zinc_finger/UBP_domain"/>
</dbReference>
<dbReference type="GO" id="GO:0008270">
    <property type="term" value="F:zinc ion binding"/>
    <property type="evidence" value="ECO:0007669"/>
    <property type="project" value="UniProtKB-KW"/>
</dbReference>
<feature type="domain" description="C2H2-type" evidence="6">
    <location>
        <begin position="655"/>
        <end position="683"/>
    </location>
</feature>
<dbReference type="GO" id="GO:0005634">
    <property type="term" value="C:nucleus"/>
    <property type="evidence" value="ECO:0007669"/>
    <property type="project" value="TreeGrafter"/>
</dbReference>
<dbReference type="Gene3D" id="3.30.160.60">
    <property type="entry name" value="Classic Zinc Finger"/>
    <property type="match status" value="5"/>
</dbReference>
<feature type="domain" description="C2H2-type" evidence="6">
    <location>
        <begin position="561"/>
        <end position="589"/>
    </location>
</feature>
<dbReference type="PANTHER" id="PTHR24403">
    <property type="entry name" value="ZINC FINGER PROTEIN"/>
    <property type="match status" value="1"/>
</dbReference>
<reference evidence="7" key="1">
    <citation type="journal article" date="2023" name="G3 (Bethesda)">
        <title>Whole genome assemblies of Zophobas morio and Tenebrio molitor.</title>
        <authorList>
            <person name="Kaur S."/>
            <person name="Stinson S.A."/>
            <person name="diCenzo G.C."/>
        </authorList>
    </citation>
    <scope>NUCLEOTIDE SEQUENCE</scope>
    <source>
        <strain evidence="7">QUZm001</strain>
    </source>
</reference>
<comment type="caution">
    <text evidence="7">The sequence shown here is derived from an EMBL/GenBank/DDBJ whole genome shotgun (WGS) entry which is preliminary data.</text>
</comment>
<dbReference type="PROSITE" id="PS00028">
    <property type="entry name" value="ZINC_FINGER_C2H2_1"/>
    <property type="match status" value="1"/>
</dbReference>
<dbReference type="SMART" id="SM00355">
    <property type="entry name" value="ZnF_C2H2"/>
    <property type="match status" value="15"/>
</dbReference>
<sequence length="713" mass="84783">MAALESSENDPRMGLLSNKVHNCKNCPFSSTSLFRMVNHVRTHRSPLTHFNCEKSNVDLYFCKDCNFQTDLTLLMKKHIENYHAPHPQNATNSLEEDEIQSYICKKCGFETYFLLKWLQHAQMCPGPKKKLQFSYTDTMRWGQYKNWSFKSPSMIKTEKCDNDVFTEIKDLNEDSVKWRECNHCSFRTLRKYALKRHMVNIHFSEDHTEWHHCDQCPFKAKFHYRLNRHIRTRHLKNTEKANFTWYKCAHCRLKTASLEFLNTHVSEKHKKADAEYQCEQCSYKATRKDLLTRHTRNVHHRDQINQFQCDQCPYKATRKDYLKRHIVKIHKPDQVRFEQHVLGHHLFEGNMAYKCGLCNFQSSTQELGKHILERHVNSGKSDQMAALEYSENYARMGVFTNKVHNCKICPFFSTSLFLIVNHVRGHRSPLTHFNCEKSNVEVYFCKDCNFQTDLTLLMRKHIEKYHSPHTQNVCNSQEEHKIWSYFCEQCDFETYFLLTWVQHSRVCPGPKKKLQFSCAVAQTTHSGVDGLCPVSKTNAKPEIEIKETHPDLSEDCIVKCYKCNKCLFKTFSKVHLKKHMVTTHTSENHTEWHRCDKCPFKAEFLDFLNRHISEKHKIKADAICKCAQCSYTTTQQNNLISHIMKVHQRNQITQFQCYHCSYKVTRKHLLIRHIVRLHRGLRQRDQRTKFQCYQCLYKTTRKGSLRNHLRNRH</sequence>
<dbReference type="EMBL" id="JALNTZ010000005">
    <property type="protein sequence ID" value="KAJ3650939.1"/>
    <property type="molecule type" value="Genomic_DNA"/>
</dbReference>
<keyword evidence="2" id="KW-0677">Repeat</keyword>